<reference evidence="2" key="1">
    <citation type="submission" date="2020-02" db="EMBL/GenBank/DDBJ databases">
        <authorList>
            <person name="Meier V. D."/>
        </authorList>
    </citation>
    <scope>NUCLEOTIDE SEQUENCE</scope>
    <source>
        <strain evidence="2">AVDCRST_MAG24</strain>
    </source>
</reference>
<feature type="compositionally biased region" description="Basic and acidic residues" evidence="1">
    <location>
        <begin position="407"/>
        <end position="419"/>
    </location>
</feature>
<evidence type="ECO:0000256" key="1">
    <source>
        <dbReference type="SAM" id="MobiDB-lite"/>
    </source>
</evidence>
<feature type="region of interest" description="Disordered" evidence="1">
    <location>
        <begin position="291"/>
        <end position="324"/>
    </location>
</feature>
<feature type="non-terminal residue" evidence="2">
    <location>
        <position position="565"/>
    </location>
</feature>
<organism evidence="2">
    <name type="scientific">uncultured Nocardioidaceae bacterium</name>
    <dbReference type="NCBI Taxonomy" id="253824"/>
    <lineage>
        <taxon>Bacteria</taxon>
        <taxon>Bacillati</taxon>
        <taxon>Actinomycetota</taxon>
        <taxon>Actinomycetes</taxon>
        <taxon>Propionibacteriales</taxon>
        <taxon>Nocardioidaceae</taxon>
        <taxon>environmental samples</taxon>
    </lineage>
</organism>
<gene>
    <name evidence="2" type="ORF">AVDCRST_MAG24-1396</name>
</gene>
<feature type="compositionally biased region" description="Basic residues" evidence="1">
    <location>
        <begin position="300"/>
        <end position="314"/>
    </location>
</feature>
<accession>A0A6J4LVZ8</accession>
<feature type="compositionally biased region" description="Basic and acidic residues" evidence="1">
    <location>
        <begin position="129"/>
        <end position="138"/>
    </location>
</feature>
<sequence length="565" mass="63127">DRSEHHDRPPAGRQLGRLHPDRRLLRLRARHRAGSAAVHLEQPRLLPLRPLAARLGHGPGVHLRQPRRGRDHGDVGERCSVRYRHGPLLLDRRRARDALPRRRDDAVLLRLEGAVGPGVHASAVRHRRPPGERAELRRRAGPHRWHQPLPARHDHRGAARLEPARGARGGGGGRADLHRARWSLGGDLQRGPAVLRDRRRAAAADDRGSQQRRRLGRAQRQDHRARRRGAALLVAGHRADGHRQPGPVGHRPRVRPRVRAVLRLLDDELRRGAAGDGQQLDVGGADLADHRRVPEDVHPVHRHHPRHDRRRRGGGGRGGQGVGRRLRLQQLVAVPDARPAAQRHARSGDHRARRLLHGRYGGEHLGLQHRLLLRPLADLRRQGPARQLLPAARPGGDRGRHRHRDRHRPDRGAVHEPHELPAGVVRLLQRPTVRDLHPRDVLETDDGDGRLDGAGLRHGRRDHRRDPQRGLAGGPQHRRPPAERSGSRVRRSRCGVRPRHRGQRRGHDGDPAAGVLRAEGAGLLPDAQGGLPRRRVPRARVVPAAGPAGRHRPGDGRRPERGVLV</sequence>
<feature type="compositionally biased region" description="Basic residues" evidence="1">
    <location>
        <begin position="487"/>
        <end position="504"/>
    </location>
</feature>
<dbReference type="EMBL" id="CADCUF010000213">
    <property type="protein sequence ID" value="CAA9343457.1"/>
    <property type="molecule type" value="Genomic_DNA"/>
</dbReference>
<evidence type="ECO:0000313" key="2">
    <source>
        <dbReference type="EMBL" id="CAA9343457.1"/>
    </source>
</evidence>
<protein>
    <submittedName>
        <fullName evidence="2">Predicted sodium-dependent galactose transporter</fullName>
    </submittedName>
</protein>
<feature type="compositionally biased region" description="Basic residues" evidence="1">
    <location>
        <begin position="210"/>
        <end position="227"/>
    </location>
</feature>
<feature type="compositionally biased region" description="Basic and acidic residues" evidence="1">
    <location>
        <begin position="552"/>
        <end position="565"/>
    </location>
</feature>
<proteinExistence type="predicted"/>
<feature type="region of interest" description="Disordered" evidence="1">
    <location>
        <begin position="57"/>
        <end position="77"/>
    </location>
</feature>
<feature type="region of interest" description="Disordered" evidence="1">
    <location>
        <begin position="384"/>
        <end position="565"/>
    </location>
</feature>
<feature type="region of interest" description="Disordered" evidence="1">
    <location>
        <begin position="120"/>
        <end position="178"/>
    </location>
</feature>
<feature type="region of interest" description="Disordered" evidence="1">
    <location>
        <begin position="191"/>
        <end position="227"/>
    </location>
</feature>
<name>A0A6J4LVZ8_9ACTN</name>
<feature type="compositionally biased region" description="Basic and acidic residues" evidence="1">
    <location>
        <begin position="200"/>
        <end position="209"/>
    </location>
</feature>
<feature type="non-terminal residue" evidence="2">
    <location>
        <position position="1"/>
    </location>
</feature>
<dbReference type="AlphaFoldDB" id="A0A6J4LVZ8"/>
<feature type="compositionally biased region" description="Low complexity" evidence="1">
    <location>
        <begin position="539"/>
        <end position="548"/>
    </location>
</feature>
<feature type="compositionally biased region" description="Basic and acidic residues" evidence="1">
    <location>
        <begin position="156"/>
        <end position="165"/>
    </location>
</feature>
<feature type="compositionally biased region" description="Basic and acidic residues" evidence="1">
    <location>
        <begin position="432"/>
        <end position="451"/>
    </location>
</feature>